<accession>A0A2X3JAE5</accession>
<dbReference type="Proteomes" id="UP000251123">
    <property type="component" value="Unassembled WGS sequence"/>
</dbReference>
<gene>
    <name evidence="1" type="ORF">NCTC9601_06452</name>
</gene>
<dbReference type="InterPro" id="IPR029058">
    <property type="entry name" value="AB_hydrolase_fold"/>
</dbReference>
<dbReference type="AlphaFoldDB" id="A0A2X3JAE5"/>
<dbReference type="Gene3D" id="3.40.50.1820">
    <property type="entry name" value="alpha/beta hydrolase"/>
    <property type="match status" value="1"/>
</dbReference>
<name>A0A2X3JAE5_KLEPN</name>
<sequence>MLLPLGKPRGSVVLIHGLTDSPYSVRYLAQLWQQRGYVAVVPRLPGTAPRRGR</sequence>
<dbReference type="EMBL" id="UASN01000023">
    <property type="protein sequence ID" value="SQC71250.1"/>
    <property type="molecule type" value="Genomic_DNA"/>
</dbReference>
<reference evidence="1 2" key="1">
    <citation type="submission" date="2018-06" db="EMBL/GenBank/DDBJ databases">
        <authorList>
            <consortium name="Pathogen Informatics"/>
            <person name="Doyle S."/>
        </authorList>
    </citation>
    <scope>NUCLEOTIDE SEQUENCE [LARGE SCALE GENOMIC DNA]</scope>
    <source>
        <strain evidence="1 2">NCTC9601</strain>
    </source>
</reference>
<dbReference type="SUPFAM" id="SSF53474">
    <property type="entry name" value="alpha/beta-Hydrolases"/>
    <property type="match status" value="1"/>
</dbReference>
<evidence type="ECO:0000313" key="1">
    <source>
        <dbReference type="EMBL" id="SQC71250.1"/>
    </source>
</evidence>
<evidence type="ECO:0000313" key="2">
    <source>
        <dbReference type="Proteomes" id="UP000251123"/>
    </source>
</evidence>
<protein>
    <submittedName>
        <fullName evidence="1">Membrane protein</fullName>
    </submittedName>
</protein>
<organism evidence="1 2">
    <name type="scientific">Klebsiella pneumoniae</name>
    <dbReference type="NCBI Taxonomy" id="573"/>
    <lineage>
        <taxon>Bacteria</taxon>
        <taxon>Pseudomonadati</taxon>
        <taxon>Pseudomonadota</taxon>
        <taxon>Gammaproteobacteria</taxon>
        <taxon>Enterobacterales</taxon>
        <taxon>Enterobacteriaceae</taxon>
        <taxon>Klebsiella/Raoultella group</taxon>
        <taxon>Klebsiella</taxon>
        <taxon>Klebsiella pneumoniae complex</taxon>
    </lineage>
</organism>
<proteinExistence type="predicted"/>